<name>A0A1H3BN97_9BACT</name>
<evidence type="ECO:0000256" key="1">
    <source>
        <dbReference type="ARBA" id="ARBA00022801"/>
    </source>
</evidence>
<dbReference type="NCBIfam" id="TIGR01353">
    <property type="entry name" value="dGTP_triPase"/>
    <property type="match status" value="1"/>
</dbReference>
<dbReference type="Gene3D" id="1.10.3550.10">
    <property type="entry name" value="eoxyguanosinetriphosphate triphosphohydrolase domain-like"/>
    <property type="match status" value="1"/>
</dbReference>
<dbReference type="OrthoDB" id="9803619at2"/>
<dbReference type="GO" id="GO:0006203">
    <property type="term" value="P:dGTP catabolic process"/>
    <property type="evidence" value="ECO:0007669"/>
    <property type="project" value="TreeGrafter"/>
</dbReference>
<dbReference type="Proteomes" id="UP000199249">
    <property type="component" value="Unassembled WGS sequence"/>
</dbReference>
<dbReference type="InterPro" id="IPR027432">
    <property type="entry name" value="dGTP_triphosphohydrolase_C"/>
</dbReference>
<dbReference type="InterPro" id="IPR003607">
    <property type="entry name" value="HD/PDEase_dom"/>
</dbReference>
<keyword evidence="4" id="KW-1185">Reference proteome</keyword>
<dbReference type="PANTHER" id="PTHR11373:SF32">
    <property type="entry name" value="DEOXYGUANOSINETRIPHOSPHATE TRIPHOSPHOHYDROLASE"/>
    <property type="match status" value="1"/>
</dbReference>
<dbReference type="InterPro" id="IPR006261">
    <property type="entry name" value="dGTPase"/>
</dbReference>
<reference evidence="4" key="1">
    <citation type="submission" date="2016-10" db="EMBL/GenBank/DDBJ databases">
        <authorList>
            <person name="Varghese N."/>
            <person name="Submissions S."/>
        </authorList>
    </citation>
    <scope>NUCLEOTIDE SEQUENCE [LARGE SCALE GENOMIC DNA]</scope>
    <source>
        <strain evidence="4">CGMCC 1.8975</strain>
    </source>
</reference>
<dbReference type="STRING" id="651662.SAMN04488069_101362"/>
<sequence length="473" mass="52760">MLHLTPPDENAPSMRWGQLLSRRRYPEQPQLHVVTEAAPVRGAFVADYDRVVFSSAFRRLQRKTQVMPLPETDFVHTRLTHSLETACVGRSLGRLGGRLLLEETEGLADELPHLDSDFGDIVAAACLAHDIGNPPFGHSGEDAISAYFRSSAAEPFVRMLSEAQRADLQHFEGNAAGFRVLTHTYAAHSSGSAGLGLTYATLGAFSKYPRPSVVPEQALTQSTSEKKYGYFQTESVRFEEVARELGLLPKPAGSEAAGFYHRHPLAFLVEAADDICYRIIDFEDGLKLGLIPCDKGLALLRDMLGDAPTRRGSVEWRDWREELGYLRARLINQLVQQTARRFADRAPELLRGHLDEPLVRQLACWEQLQEVHRLTVEHLYQSRPVLEIEAAGFEVLGGLLDAFLAATFDPHDSARSRKLRQLLPEQFRATGFQQDAGAYEQIILLTDYIGGLTDQNALGLFRTIRGIDLPKGF</sequence>
<evidence type="ECO:0000259" key="2">
    <source>
        <dbReference type="SMART" id="SM00471"/>
    </source>
</evidence>
<dbReference type="AlphaFoldDB" id="A0A1H3BN97"/>
<dbReference type="SUPFAM" id="SSF109604">
    <property type="entry name" value="HD-domain/PDEase-like"/>
    <property type="match status" value="1"/>
</dbReference>
<dbReference type="PANTHER" id="PTHR11373">
    <property type="entry name" value="DEOXYNUCLEOSIDE TRIPHOSPHATE TRIPHOSPHOHYDROLASE"/>
    <property type="match status" value="1"/>
</dbReference>
<dbReference type="EMBL" id="FNOV01000001">
    <property type="protein sequence ID" value="SDX43472.1"/>
    <property type="molecule type" value="Genomic_DNA"/>
</dbReference>
<dbReference type="InterPro" id="IPR023293">
    <property type="entry name" value="dGTP_triP_hydro_central_sf"/>
</dbReference>
<proteinExistence type="predicted"/>
<organism evidence="3 4">
    <name type="scientific">Hymenobacter psychrophilus</name>
    <dbReference type="NCBI Taxonomy" id="651662"/>
    <lineage>
        <taxon>Bacteria</taxon>
        <taxon>Pseudomonadati</taxon>
        <taxon>Bacteroidota</taxon>
        <taxon>Cytophagia</taxon>
        <taxon>Cytophagales</taxon>
        <taxon>Hymenobacteraceae</taxon>
        <taxon>Hymenobacter</taxon>
    </lineage>
</organism>
<dbReference type="RefSeq" id="WP_092737260.1">
    <property type="nucleotide sequence ID" value="NZ_FNOV01000001.1"/>
</dbReference>
<protein>
    <submittedName>
        <fullName evidence="3">dGTPase</fullName>
    </submittedName>
</protein>
<dbReference type="InterPro" id="IPR050135">
    <property type="entry name" value="dGTPase-like"/>
</dbReference>
<evidence type="ECO:0000313" key="3">
    <source>
        <dbReference type="EMBL" id="SDX43472.1"/>
    </source>
</evidence>
<dbReference type="Gene3D" id="1.10.3210.10">
    <property type="entry name" value="Hypothetical protein af1432"/>
    <property type="match status" value="1"/>
</dbReference>
<dbReference type="Pfam" id="PF01966">
    <property type="entry name" value="HD"/>
    <property type="match status" value="1"/>
</dbReference>
<dbReference type="Pfam" id="PF13286">
    <property type="entry name" value="HD_assoc"/>
    <property type="match status" value="1"/>
</dbReference>
<accession>A0A1H3BN97</accession>
<dbReference type="InterPro" id="IPR006674">
    <property type="entry name" value="HD_domain"/>
</dbReference>
<dbReference type="CDD" id="cd00077">
    <property type="entry name" value="HDc"/>
    <property type="match status" value="1"/>
</dbReference>
<dbReference type="InterPro" id="IPR026875">
    <property type="entry name" value="PHydrolase_assoc_dom"/>
</dbReference>
<keyword evidence="1" id="KW-0378">Hydrolase</keyword>
<gene>
    <name evidence="3" type="ORF">SAMN04488069_101362</name>
</gene>
<evidence type="ECO:0000313" key="4">
    <source>
        <dbReference type="Proteomes" id="UP000199249"/>
    </source>
</evidence>
<dbReference type="GO" id="GO:0008832">
    <property type="term" value="F:dGTPase activity"/>
    <property type="evidence" value="ECO:0007669"/>
    <property type="project" value="TreeGrafter"/>
</dbReference>
<dbReference type="Gene3D" id="1.10.3410.10">
    <property type="entry name" value="putative deoxyguanosinetriphosphate triphosphohydrolase like domain"/>
    <property type="match status" value="1"/>
</dbReference>
<feature type="domain" description="HD/PDEase" evidence="2">
    <location>
        <begin position="74"/>
        <end position="287"/>
    </location>
</feature>
<dbReference type="SMART" id="SM00471">
    <property type="entry name" value="HDc"/>
    <property type="match status" value="1"/>
</dbReference>